<evidence type="ECO:0000313" key="3">
    <source>
        <dbReference type="EMBL" id="KAK1409677.1"/>
    </source>
</evidence>
<dbReference type="Gene3D" id="1.10.10.790">
    <property type="entry name" value="Surp module"/>
    <property type="match status" value="1"/>
</dbReference>
<dbReference type="PROSITE" id="PS50128">
    <property type="entry name" value="SURP"/>
    <property type="match status" value="1"/>
</dbReference>
<dbReference type="GO" id="GO:0045292">
    <property type="term" value="P:mRNA cis splicing, via spliceosome"/>
    <property type="evidence" value="ECO:0007669"/>
    <property type="project" value="InterPro"/>
</dbReference>
<evidence type="ECO:0000259" key="2">
    <source>
        <dbReference type="PROSITE" id="PS50128"/>
    </source>
</evidence>
<dbReference type="AlphaFoldDB" id="A0AAD8JVW4"/>
<dbReference type="InterPro" id="IPR000061">
    <property type="entry name" value="Surp"/>
</dbReference>
<keyword evidence="4" id="KW-1185">Reference proteome</keyword>
<name>A0AAD8JVW4_TARER</name>
<evidence type="ECO:0000313" key="4">
    <source>
        <dbReference type="Proteomes" id="UP001229421"/>
    </source>
</evidence>
<dbReference type="GO" id="GO:0071013">
    <property type="term" value="C:catalytic step 2 spliceosome"/>
    <property type="evidence" value="ECO:0007669"/>
    <property type="project" value="TreeGrafter"/>
</dbReference>
<dbReference type="Proteomes" id="UP001229421">
    <property type="component" value="Unassembled WGS sequence"/>
</dbReference>
<keyword evidence="1" id="KW-0507">mRNA processing</keyword>
<feature type="domain" description="SURP motif" evidence="2">
    <location>
        <begin position="21"/>
        <end position="63"/>
    </location>
</feature>
<accession>A0AAD8JVW4</accession>
<dbReference type="GO" id="GO:0003723">
    <property type="term" value="F:RNA binding"/>
    <property type="evidence" value="ECO:0007669"/>
    <property type="project" value="InterPro"/>
</dbReference>
<dbReference type="FunFam" id="1.10.10.790:FF:000002">
    <property type="entry name" value="Splicing factor 3A subunit 1"/>
    <property type="match status" value="1"/>
</dbReference>
<gene>
    <name evidence="3" type="ORF">QVD17_36206</name>
</gene>
<dbReference type="PANTHER" id="PTHR15316:SF1">
    <property type="entry name" value="SPLICING FACTOR 3A SUBUNIT 1"/>
    <property type="match status" value="1"/>
</dbReference>
<dbReference type="SUPFAM" id="SSF109905">
    <property type="entry name" value="Surp module (SWAP domain)"/>
    <property type="match status" value="1"/>
</dbReference>
<proteinExistence type="predicted"/>
<comment type="caution">
    <text evidence="3">The sequence shown here is derived from an EMBL/GenBank/DDBJ whole genome shotgun (WGS) entry which is preliminary data.</text>
</comment>
<dbReference type="InterPro" id="IPR045146">
    <property type="entry name" value="SF3A1"/>
</dbReference>
<dbReference type="GO" id="GO:0000381">
    <property type="term" value="P:regulation of alternative mRNA splicing, via spliceosome"/>
    <property type="evidence" value="ECO:0007669"/>
    <property type="project" value="TreeGrafter"/>
</dbReference>
<dbReference type="EMBL" id="JAUHHV010000010">
    <property type="protein sequence ID" value="KAK1409677.1"/>
    <property type="molecule type" value="Genomic_DNA"/>
</dbReference>
<organism evidence="3 4">
    <name type="scientific">Tagetes erecta</name>
    <name type="common">African marigold</name>
    <dbReference type="NCBI Taxonomy" id="13708"/>
    <lineage>
        <taxon>Eukaryota</taxon>
        <taxon>Viridiplantae</taxon>
        <taxon>Streptophyta</taxon>
        <taxon>Embryophyta</taxon>
        <taxon>Tracheophyta</taxon>
        <taxon>Spermatophyta</taxon>
        <taxon>Magnoliopsida</taxon>
        <taxon>eudicotyledons</taxon>
        <taxon>Gunneridae</taxon>
        <taxon>Pentapetalae</taxon>
        <taxon>asterids</taxon>
        <taxon>campanulids</taxon>
        <taxon>Asterales</taxon>
        <taxon>Asteraceae</taxon>
        <taxon>Asteroideae</taxon>
        <taxon>Heliantheae alliance</taxon>
        <taxon>Tageteae</taxon>
        <taxon>Tagetes</taxon>
    </lineage>
</organism>
<protein>
    <recommendedName>
        <fullName evidence="2">SURP motif domain-containing protein</fullName>
    </recommendedName>
</protein>
<dbReference type="SMART" id="SM00648">
    <property type="entry name" value="SWAP"/>
    <property type="match status" value="1"/>
</dbReference>
<dbReference type="Pfam" id="PF01805">
    <property type="entry name" value="Surp"/>
    <property type="match status" value="1"/>
</dbReference>
<dbReference type="GO" id="GO:0005686">
    <property type="term" value="C:U2 snRNP"/>
    <property type="evidence" value="ECO:0007669"/>
    <property type="project" value="TreeGrafter"/>
</dbReference>
<dbReference type="InterPro" id="IPR035967">
    <property type="entry name" value="SWAP/Surp_sf"/>
</dbReference>
<evidence type="ECO:0000256" key="1">
    <source>
        <dbReference type="ARBA" id="ARBA00022664"/>
    </source>
</evidence>
<dbReference type="GO" id="GO:0071004">
    <property type="term" value="C:U2-type prespliceosome"/>
    <property type="evidence" value="ECO:0007669"/>
    <property type="project" value="TreeGrafter"/>
</dbReference>
<dbReference type="PANTHER" id="PTHR15316">
    <property type="entry name" value="SPLICEOSOME ASSOCIATED PROTEIN 114/SWAP SPLICING FACTOR-RELATED"/>
    <property type="match status" value="1"/>
</dbReference>
<sequence>MHRASMENSTHIYLPPEIRMIVDKTASFVAKKGPEFERRIWISNVRNPKFNFLNASDPSHAYYQQKLSEYRAQSQTLSAAFAEKIKLIHEEK</sequence>
<reference evidence="3" key="1">
    <citation type="journal article" date="2023" name="bioRxiv">
        <title>Improved chromosome-level genome assembly for marigold (Tagetes erecta).</title>
        <authorList>
            <person name="Jiang F."/>
            <person name="Yuan L."/>
            <person name="Wang S."/>
            <person name="Wang H."/>
            <person name="Xu D."/>
            <person name="Wang A."/>
            <person name="Fan W."/>
        </authorList>
    </citation>
    <scope>NUCLEOTIDE SEQUENCE</scope>
    <source>
        <strain evidence="3">WSJ</strain>
        <tissue evidence="3">Leaf</tissue>
    </source>
</reference>